<gene>
    <name evidence="5" type="ORF">M8006_07575</name>
</gene>
<evidence type="ECO:0000256" key="1">
    <source>
        <dbReference type="ARBA" id="ARBA00005104"/>
    </source>
</evidence>
<dbReference type="InterPro" id="IPR024072">
    <property type="entry name" value="DHFR-like_dom_sf"/>
</dbReference>
<evidence type="ECO:0000256" key="3">
    <source>
        <dbReference type="ARBA" id="ARBA00023002"/>
    </source>
</evidence>
<dbReference type="InterPro" id="IPR002734">
    <property type="entry name" value="RibDG_C"/>
</dbReference>
<comment type="pathway">
    <text evidence="1">Cofactor biosynthesis; riboflavin biosynthesis.</text>
</comment>
<dbReference type="Proteomes" id="UP001165308">
    <property type="component" value="Unassembled WGS sequence"/>
</dbReference>
<reference evidence="5" key="1">
    <citation type="submission" date="2022-05" db="EMBL/GenBank/DDBJ databases">
        <title>Halomonas geminus sp. nov. and Halomonas llamarensis sp. nov. isolated from high-altitude salars of the Atacama Desert.</title>
        <authorList>
            <person name="Hintersatz C."/>
            <person name="Rojas L.A."/>
            <person name="Wei T.-S."/>
            <person name="Kutschke S."/>
            <person name="Lehmann F."/>
            <person name="Jain R."/>
            <person name="Pollmann K."/>
        </authorList>
    </citation>
    <scope>NUCLEOTIDE SEQUENCE</scope>
    <source>
        <strain evidence="5">ATCHA</strain>
    </source>
</reference>
<dbReference type="Pfam" id="PF01872">
    <property type="entry name" value="RibD_C"/>
    <property type="match status" value="1"/>
</dbReference>
<dbReference type="SUPFAM" id="SSF53597">
    <property type="entry name" value="Dihydrofolate reductase-like"/>
    <property type="match status" value="1"/>
</dbReference>
<keyword evidence="3" id="KW-0560">Oxidoreductase</keyword>
<dbReference type="PANTHER" id="PTHR38011:SF7">
    <property type="entry name" value="2,5-DIAMINO-6-RIBOSYLAMINO-4(3H)-PYRIMIDINONE 5'-PHOSPHATE REDUCTASE"/>
    <property type="match status" value="1"/>
</dbReference>
<comment type="caution">
    <text evidence="5">The sequence shown here is derived from an EMBL/GenBank/DDBJ whole genome shotgun (WGS) entry which is preliminary data.</text>
</comment>
<feature type="domain" description="Bacterial bifunctional deaminase-reductase C-terminal" evidence="4">
    <location>
        <begin position="32"/>
        <end position="205"/>
    </location>
</feature>
<evidence type="ECO:0000313" key="6">
    <source>
        <dbReference type="Proteomes" id="UP001165308"/>
    </source>
</evidence>
<sequence length="244" mass="25902">MSDNTTMSDNNATPDTTDLLDGLTPLVSRQEWVIAQLGQSLDGRIATESGHSHYINGHESLVHLHRLRALCDAVIIGAGTASADNPQLTVRHASGANPVRVILDPRGRVPPTLTLFQDDAAPTLHLLGPEVSLPAPAPHVRRQPLPLMANGQFSPAAVIAHLKTRGYARILVEGGGITVSQFIEAGVVERLHLLVAPLLIGSGRPGLAMTPIDTLATALRPRARRFSCGDDTLFDLCLNGPDTA</sequence>
<keyword evidence="2" id="KW-0521">NADP</keyword>
<protein>
    <submittedName>
        <fullName evidence="5">RibD family protein</fullName>
    </submittedName>
</protein>
<accession>A0ABT0SR64</accession>
<keyword evidence="6" id="KW-1185">Reference proteome</keyword>
<dbReference type="InterPro" id="IPR050765">
    <property type="entry name" value="Riboflavin_Biosynth_HTPR"/>
</dbReference>
<evidence type="ECO:0000259" key="4">
    <source>
        <dbReference type="Pfam" id="PF01872"/>
    </source>
</evidence>
<dbReference type="RefSeq" id="WP_250080851.1">
    <property type="nucleotide sequence ID" value="NZ_JAMJPJ010000009.1"/>
</dbReference>
<dbReference type="EMBL" id="JAMJPJ010000009">
    <property type="protein sequence ID" value="MCL7929839.1"/>
    <property type="molecule type" value="Genomic_DNA"/>
</dbReference>
<dbReference type="Gene3D" id="3.40.430.10">
    <property type="entry name" value="Dihydrofolate Reductase, subunit A"/>
    <property type="match status" value="1"/>
</dbReference>
<name>A0ABT0SR64_9GAMM</name>
<dbReference type="PANTHER" id="PTHR38011">
    <property type="entry name" value="DIHYDROFOLATE REDUCTASE FAMILY PROTEIN (AFU_ORTHOLOGUE AFUA_8G06820)"/>
    <property type="match status" value="1"/>
</dbReference>
<evidence type="ECO:0000256" key="2">
    <source>
        <dbReference type="ARBA" id="ARBA00022857"/>
    </source>
</evidence>
<organism evidence="5 6">
    <name type="scientific">Halomonas llamarensis</name>
    <dbReference type="NCBI Taxonomy" id="2945104"/>
    <lineage>
        <taxon>Bacteria</taxon>
        <taxon>Pseudomonadati</taxon>
        <taxon>Pseudomonadota</taxon>
        <taxon>Gammaproteobacteria</taxon>
        <taxon>Oceanospirillales</taxon>
        <taxon>Halomonadaceae</taxon>
        <taxon>Halomonas</taxon>
    </lineage>
</organism>
<proteinExistence type="predicted"/>
<evidence type="ECO:0000313" key="5">
    <source>
        <dbReference type="EMBL" id="MCL7929839.1"/>
    </source>
</evidence>